<evidence type="ECO:0000313" key="1">
    <source>
        <dbReference type="EMBL" id="RRH83728.1"/>
    </source>
</evidence>
<dbReference type="Proteomes" id="UP000271137">
    <property type="component" value="Unassembled WGS sequence"/>
</dbReference>
<sequence>MKEIDNLFGKEPGALEDWRGSVADAMARRDVQVDEAVAALRCAAGTAAASVAALRHAVSPEASHRPARLAAATMAQPAGFTTLAEQLHDIAFQLRELESSVRSLLARTRKDGVADK</sequence>
<evidence type="ECO:0000313" key="3">
    <source>
        <dbReference type="Proteomes" id="UP000271137"/>
    </source>
</evidence>
<dbReference type="RefSeq" id="WP_124961014.1">
    <property type="nucleotide sequence ID" value="NZ_RQXU01000020.1"/>
</dbReference>
<accession>A0A3P3EEV6</accession>
<dbReference type="Proteomes" id="UP000271590">
    <property type="component" value="Unassembled WGS sequence"/>
</dbReference>
<reference evidence="1 4" key="1">
    <citation type="submission" date="2018-11" db="EMBL/GenBank/DDBJ databases">
        <title>The genome of Variovorax sp T529.</title>
        <authorList>
            <person name="Gao J."/>
        </authorList>
    </citation>
    <scope>NUCLEOTIDE SEQUENCE [LARGE SCALE GENOMIC DNA]</scope>
    <source>
        <strain evidence="1 4">T529</strain>
    </source>
</reference>
<reference evidence="2 3" key="2">
    <citation type="submission" date="2018-12" db="EMBL/GenBank/DDBJ databases">
        <title>The genome sequences of strain 502.</title>
        <authorList>
            <person name="Gao J."/>
            <person name="Sun J."/>
        </authorList>
    </citation>
    <scope>NUCLEOTIDE SEQUENCE [LARGE SCALE GENOMIC DNA]</scope>
    <source>
        <strain evidence="2 3">502</strain>
    </source>
</reference>
<keyword evidence="3" id="KW-1185">Reference proteome</keyword>
<dbReference type="EMBL" id="RQXU01000020">
    <property type="protein sequence ID" value="RRH83728.1"/>
    <property type="molecule type" value="Genomic_DNA"/>
</dbReference>
<organism evidence="1 4">
    <name type="scientific">Variovorax beijingensis</name>
    <dbReference type="NCBI Taxonomy" id="2496117"/>
    <lineage>
        <taxon>Bacteria</taxon>
        <taxon>Pseudomonadati</taxon>
        <taxon>Pseudomonadota</taxon>
        <taxon>Betaproteobacteria</taxon>
        <taxon>Burkholderiales</taxon>
        <taxon>Comamonadaceae</taxon>
        <taxon>Variovorax</taxon>
    </lineage>
</organism>
<comment type="caution">
    <text evidence="1">The sequence shown here is derived from an EMBL/GenBank/DDBJ whole genome shotgun (WGS) entry which is preliminary data.</text>
</comment>
<name>A0A3P3EEV6_9BURK</name>
<proteinExistence type="predicted"/>
<gene>
    <name evidence="1" type="ORF">EH244_25030</name>
    <name evidence="2" type="ORF">EJO66_25990</name>
</gene>
<protein>
    <submittedName>
        <fullName evidence="1">Uncharacterized protein</fullName>
    </submittedName>
</protein>
<evidence type="ECO:0000313" key="4">
    <source>
        <dbReference type="Proteomes" id="UP000271590"/>
    </source>
</evidence>
<evidence type="ECO:0000313" key="2">
    <source>
        <dbReference type="EMBL" id="RSZ30524.1"/>
    </source>
</evidence>
<dbReference type="AlphaFoldDB" id="A0A3P3EEV6"/>
<dbReference type="EMBL" id="RXFQ01000019">
    <property type="protein sequence ID" value="RSZ30524.1"/>
    <property type="molecule type" value="Genomic_DNA"/>
</dbReference>